<comment type="similarity">
    <text evidence="3">Belongs to the Gfo/Idh/MocA family.</text>
</comment>
<organism evidence="15">
    <name type="scientific">Cyprideis torosa</name>
    <dbReference type="NCBI Taxonomy" id="163714"/>
    <lineage>
        <taxon>Eukaryota</taxon>
        <taxon>Metazoa</taxon>
        <taxon>Ecdysozoa</taxon>
        <taxon>Arthropoda</taxon>
        <taxon>Crustacea</taxon>
        <taxon>Oligostraca</taxon>
        <taxon>Ostracoda</taxon>
        <taxon>Podocopa</taxon>
        <taxon>Podocopida</taxon>
        <taxon>Cytherocopina</taxon>
        <taxon>Cytheroidea</taxon>
        <taxon>Cytherideidae</taxon>
        <taxon>Cyprideis</taxon>
    </lineage>
</organism>
<evidence type="ECO:0000259" key="14">
    <source>
        <dbReference type="Pfam" id="PF22725"/>
    </source>
</evidence>
<keyword evidence="8" id="KW-0007">Acetylation</keyword>
<name>A0A7R8WGJ3_9CRUS</name>
<dbReference type="PANTHER" id="PTHR43807:SF20">
    <property type="entry name" value="FI04487P"/>
    <property type="match status" value="1"/>
</dbReference>
<dbReference type="GO" id="GO:0016212">
    <property type="term" value="F:kynurenine-oxoglutarate transaminase activity"/>
    <property type="evidence" value="ECO:0007669"/>
    <property type="project" value="TreeGrafter"/>
</dbReference>
<dbReference type="SUPFAM" id="SSF51735">
    <property type="entry name" value="NAD(P)-binding Rossmann-fold domains"/>
    <property type="match status" value="1"/>
</dbReference>
<keyword evidence="6" id="KW-0808">Transferase</keyword>
<accession>A0A7R8WGJ3</accession>
<evidence type="ECO:0000256" key="5">
    <source>
        <dbReference type="ARBA" id="ARBA00022576"/>
    </source>
</evidence>
<keyword evidence="9" id="KW-0456">Lyase</keyword>
<comment type="catalytic activity">
    <reaction evidence="11">
        <text>an S-substituted L-cysteine + H2O = a thiol + pyruvate + NH4(+)</text>
        <dbReference type="Rhea" id="RHEA:18121"/>
        <dbReference type="ChEBI" id="CHEBI:15361"/>
        <dbReference type="ChEBI" id="CHEBI:15377"/>
        <dbReference type="ChEBI" id="CHEBI:28938"/>
        <dbReference type="ChEBI" id="CHEBI:29256"/>
        <dbReference type="ChEBI" id="CHEBI:58717"/>
        <dbReference type="EC" id="4.4.1.13"/>
    </reaction>
    <physiologicalReaction direction="left-to-right" evidence="11">
        <dbReference type="Rhea" id="RHEA:18122"/>
    </physiologicalReaction>
</comment>
<dbReference type="SUPFAM" id="SSF55347">
    <property type="entry name" value="Glyceraldehyde-3-phosphate dehydrogenase-like, C-terminal domain"/>
    <property type="match status" value="1"/>
</dbReference>
<comment type="similarity">
    <text evidence="2">Belongs to the class-I pyridoxal-phosphate-dependent aminotransferase family.</text>
</comment>
<dbReference type="Gene3D" id="3.40.50.720">
    <property type="entry name" value="NAD(P)-binding Rossmann-like Domain"/>
    <property type="match status" value="1"/>
</dbReference>
<evidence type="ECO:0000256" key="6">
    <source>
        <dbReference type="ARBA" id="ARBA00022679"/>
    </source>
</evidence>
<dbReference type="FunFam" id="3.40.640.10:FF:000024">
    <property type="entry name" value="Kynurenine--oxoglutarate transaminase 3"/>
    <property type="match status" value="1"/>
</dbReference>
<evidence type="ECO:0000259" key="12">
    <source>
        <dbReference type="Pfam" id="PF00155"/>
    </source>
</evidence>
<dbReference type="GO" id="GO:0030170">
    <property type="term" value="F:pyridoxal phosphate binding"/>
    <property type="evidence" value="ECO:0007669"/>
    <property type="project" value="InterPro"/>
</dbReference>
<comment type="cofactor">
    <cofactor evidence="1">
        <name>pyridoxal 5'-phosphate</name>
        <dbReference type="ChEBI" id="CHEBI:597326"/>
    </cofactor>
</comment>
<dbReference type="InterPro" id="IPR015424">
    <property type="entry name" value="PyrdxlP-dep_Trfase"/>
</dbReference>
<dbReference type="AlphaFoldDB" id="A0A7R8WGJ3"/>
<dbReference type="PANTHER" id="PTHR43807">
    <property type="entry name" value="FI04487P"/>
    <property type="match status" value="1"/>
</dbReference>
<dbReference type="GO" id="GO:0005739">
    <property type="term" value="C:mitochondrion"/>
    <property type="evidence" value="ECO:0007669"/>
    <property type="project" value="TreeGrafter"/>
</dbReference>
<dbReference type="Pfam" id="PF01408">
    <property type="entry name" value="GFO_IDH_MocA"/>
    <property type="match status" value="1"/>
</dbReference>
<evidence type="ECO:0000256" key="4">
    <source>
        <dbReference type="ARBA" id="ARBA00011738"/>
    </source>
</evidence>
<dbReference type="GO" id="GO:0047804">
    <property type="term" value="F:cysteine-S-conjugate beta-lyase activity"/>
    <property type="evidence" value="ECO:0007669"/>
    <property type="project" value="UniProtKB-EC"/>
</dbReference>
<keyword evidence="5" id="KW-0032">Aminotransferase</keyword>
<dbReference type="InterPro" id="IPR000683">
    <property type="entry name" value="Gfo/Idh/MocA-like_OxRdtase_N"/>
</dbReference>
<comment type="pathway">
    <text evidence="10">Amino-acid degradation; L-kynurenine degradation; kynurenate from L-kynurenine: step 1/2.</text>
</comment>
<dbReference type="InterPro" id="IPR004839">
    <property type="entry name" value="Aminotransferase_I/II_large"/>
</dbReference>
<evidence type="ECO:0000256" key="7">
    <source>
        <dbReference type="ARBA" id="ARBA00022898"/>
    </source>
</evidence>
<protein>
    <submittedName>
        <fullName evidence="15">Uncharacterized protein</fullName>
    </submittedName>
</protein>
<feature type="domain" description="Aminotransferase class I/classII large" evidence="12">
    <location>
        <begin position="447"/>
        <end position="762"/>
    </location>
</feature>
<reference evidence="15" key="1">
    <citation type="submission" date="2020-11" db="EMBL/GenBank/DDBJ databases">
        <authorList>
            <person name="Tran Van P."/>
        </authorList>
    </citation>
    <scope>NUCLEOTIDE SEQUENCE</scope>
</reference>
<dbReference type="FunFam" id="3.90.1150.10:FF:000021">
    <property type="entry name" value="Kynurenine--oxoglutarate transaminase 3"/>
    <property type="match status" value="1"/>
</dbReference>
<dbReference type="Gene3D" id="3.30.360.10">
    <property type="entry name" value="Dihydrodipicolinate Reductase, domain 2"/>
    <property type="match status" value="1"/>
</dbReference>
<dbReference type="FunFam" id="3.90.1150.10:FF:000275">
    <property type="entry name" value="kynurenine--oxoglutarate transaminase 1"/>
    <property type="match status" value="1"/>
</dbReference>
<gene>
    <name evidence="15" type="ORF">CTOB1V02_LOCUS9124</name>
</gene>
<evidence type="ECO:0000256" key="1">
    <source>
        <dbReference type="ARBA" id="ARBA00001933"/>
    </source>
</evidence>
<dbReference type="GO" id="GO:0000166">
    <property type="term" value="F:nucleotide binding"/>
    <property type="evidence" value="ECO:0007669"/>
    <property type="project" value="InterPro"/>
</dbReference>
<dbReference type="OrthoDB" id="2414662at2759"/>
<evidence type="ECO:0000313" key="15">
    <source>
        <dbReference type="EMBL" id="CAD7231272.1"/>
    </source>
</evidence>
<dbReference type="InterPro" id="IPR015421">
    <property type="entry name" value="PyrdxlP-dep_Trfase_major"/>
</dbReference>
<dbReference type="Gene3D" id="3.90.1150.10">
    <property type="entry name" value="Aspartate Aminotransferase, domain 1"/>
    <property type="match status" value="1"/>
</dbReference>
<evidence type="ECO:0000256" key="2">
    <source>
        <dbReference type="ARBA" id="ARBA00007441"/>
    </source>
</evidence>
<dbReference type="UniPathway" id="UPA00334">
    <property type="reaction ID" value="UER00726"/>
</dbReference>
<evidence type="ECO:0000256" key="3">
    <source>
        <dbReference type="ARBA" id="ARBA00010928"/>
    </source>
</evidence>
<dbReference type="Pfam" id="PF00155">
    <property type="entry name" value="Aminotran_1_2"/>
    <property type="match status" value="1"/>
</dbReference>
<dbReference type="InterPro" id="IPR036291">
    <property type="entry name" value="NAD(P)-bd_dom_sf"/>
</dbReference>
<evidence type="ECO:0000256" key="11">
    <source>
        <dbReference type="ARBA" id="ARBA00049325"/>
    </source>
</evidence>
<feature type="domain" description="Gfo/Idh/MocA-like oxidoreductase N-terminal" evidence="13">
    <location>
        <begin position="6"/>
        <end position="122"/>
    </location>
</feature>
<dbReference type="EMBL" id="OB663345">
    <property type="protein sequence ID" value="CAD7231272.1"/>
    <property type="molecule type" value="Genomic_DNA"/>
</dbReference>
<dbReference type="SUPFAM" id="SSF53383">
    <property type="entry name" value="PLP-dependent transferases"/>
    <property type="match status" value="1"/>
</dbReference>
<dbReference type="InterPro" id="IPR015422">
    <property type="entry name" value="PyrdxlP-dep_Trfase_small"/>
</dbReference>
<dbReference type="Pfam" id="PF22725">
    <property type="entry name" value="GFO_IDH_MocA_C3"/>
    <property type="match status" value="1"/>
</dbReference>
<evidence type="ECO:0000259" key="13">
    <source>
        <dbReference type="Pfam" id="PF01408"/>
    </source>
</evidence>
<evidence type="ECO:0000256" key="10">
    <source>
        <dbReference type="ARBA" id="ARBA00024016"/>
    </source>
</evidence>
<keyword evidence="7" id="KW-0663">Pyridoxal phosphate</keyword>
<sequence>MSETLRWGIASAGKISNDFVLALRTLPETEHQIIAVGARSMESAETFAKKHKIPKAYGSYEELCKDPDINVIYIGSINTTHLDIAKLAFQNQKNVLSEKPLTMCAKDSKEMIRAAKEANVYLLDGIWARFHPGYAQIRKSIEEGAIGEPLRVDVSFGIDMAIAHWQDRAVKEYLGGSAVLDIGVYCVNVATMVLGSKPKDIIAQGIVNDEGVDIAVSTILVYDGGKYGCLQIDARMGMVNECVITGTKGIIKIHSIFWAPNKVDINGKLYEYQADNEGYVYANSYFLRYEAEVVRQDILNGRKENELLPLETSIDIGTIMDTMRKAAGVKLHSTEDLSGGIALVLPVEGPMEGPPQSGVSMGLPLGVPLGLPGVNTGLAIIGTYASQGYSRKMYTYPSRSCLRCLSSVRYFTMSEQEAKKKFQLARKLQGLENNVWVEFIQLALETKPVNLGQGFPDFAAPHHVTDALAKVVHQGDTPLHNQYTRGYGHPRLVQALSTLYSKYCDRKIDPHSEILVTVGAYEGLFCAITGNVNPEDEVQEAIVEVVLEAEAMVFKDIWRPERRTPDGQEPSSNDFKLDKEELESKFSSKTKAVIVNTPHNPLGKVFTREELTMIADLCKKWNCLAIMDEVYEHMVYPGHEHVRMATLPDMWERTITIGSAGKTFSVTGWKLGWLYGPSYLVKNCMTAHQNAIYTCPTPIQEACARAFETELGLMGKPECYFTALPEELLPKRNFMSHFLKEAGLKPIMPDGGYFMMADWKHLSPKLNLESEPDKYMDYKLVKWMSKNWKLQGIPPSAFYSEEDKTLGEYYIRFCFIKVLSLAVSPWQYFNMESKEFLAFSNTYPDQSSPNTPGILEEEVVLTLEFGRFEVLPTYDSIRKALLAGNLVHRNALYDKCENPPPFNTTGGGTIVDFAIKMEESGQWKVEQVSLDPNTWGKASVTVSHWEPSPYGLNWKGSNVYAACPFEASADELPLELWQNPAQATDAALMGSIGYIVPGFLSANSALGGRWPLAQIRRDVTEELPHIFLTSYHAANYLPVPFEPNFMVVTLSADAEGDTWSFSIRPYDFRWNVMGGMFLDYDVDAVTGFSQTRTSAQLTCHPK</sequence>
<dbReference type="InterPro" id="IPR055170">
    <property type="entry name" value="GFO_IDH_MocA-like_dom"/>
</dbReference>
<evidence type="ECO:0000256" key="9">
    <source>
        <dbReference type="ARBA" id="ARBA00023239"/>
    </source>
</evidence>
<comment type="subunit">
    <text evidence="4">Homodimer.</text>
</comment>
<evidence type="ECO:0000256" key="8">
    <source>
        <dbReference type="ARBA" id="ARBA00022990"/>
    </source>
</evidence>
<dbReference type="GO" id="GO:0097053">
    <property type="term" value="P:L-kynurenine catabolic process"/>
    <property type="evidence" value="ECO:0007669"/>
    <property type="project" value="UniProtKB-UniPathway"/>
</dbReference>
<dbReference type="CDD" id="cd00609">
    <property type="entry name" value="AAT_like"/>
    <property type="match status" value="1"/>
</dbReference>
<dbReference type="InterPro" id="IPR051326">
    <property type="entry name" value="Kynurenine-oxoglutarate_AT"/>
</dbReference>
<feature type="domain" description="GFO/IDH/MocA-like oxidoreductase" evidence="14">
    <location>
        <begin position="134"/>
        <end position="251"/>
    </location>
</feature>
<dbReference type="Gene3D" id="3.40.640.10">
    <property type="entry name" value="Type I PLP-dependent aspartate aminotransferase-like (Major domain)"/>
    <property type="match status" value="1"/>
</dbReference>
<proteinExistence type="inferred from homology"/>